<evidence type="ECO:0000256" key="4">
    <source>
        <dbReference type="SAM" id="SignalP"/>
    </source>
</evidence>
<evidence type="ECO:0000313" key="6">
    <source>
        <dbReference type="Proteomes" id="UP000717696"/>
    </source>
</evidence>
<dbReference type="InterPro" id="IPR036779">
    <property type="entry name" value="LysM_dom_sf"/>
</dbReference>
<dbReference type="Proteomes" id="UP000717696">
    <property type="component" value="Unassembled WGS sequence"/>
</dbReference>
<feature type="region of interest" description="Disordered" evidence="3">
    <location>
        <begin position="181"/>
        <end position="207"/>
    </location>
</feature>
<evidence type="ECO:0000256" key="2">
    <source>
        <dbReference type="ARBA" id="ARBA00044955"/>
    </source>
</evidence>
<comment type="caution">
    <text evidence="5">The sequence shown here is derived from an EMBL/GenBank/DDBJ whole genome shotgun (WGS) entry which is preliminary data.</text>
</comment>
<reference evidence="5" key="1">
    <citation type="journal article" date="2021" name="Nat. Commun.">
        <title>Genetic determinants of endophytism in the Arabidopsis root mycobiome.</title>
        <authorList>
            <person name="Mesny F."/>
            <person name="Miyauchi S."/>
            <person name="Thiergart T."/>
            <person name="Pickel B."/>
            <person name="Atanasova L."/>
            <person name="Karlsson M."/>
            <person name="Huettel B."/>
            <person name="Barry K.W."/>
            <person name="Haridas S."/>
            <person name="Chen C."/>
            <person name="Bauer D."/>
            <person name="Andreopoulos W."/>
            <person name="Pangilinan J."/>
            <person name="LaButti K."/>
            <person name="Riley R."/>
            <person name="Lipzen A."/>
            <person name="Clum A."/>
            <person name="Drula E."/>
            <person name="Henrissat B."/>
            <person name="Kohler A."/>
            <person name="Grigoriev I.V."/>
            <person name="Martin F.M."/>
            <person name="Hacquard S."/>
        </authorList>
    </citation>
    <scope>NUCLEOTIDE SEQUENCE</scope>
    <source>
        <strain evidence="5">MPI-CAGE-AT-0021</strain>
    </source>
</reference>
<feature type="chain" id="PRO_5040130499" description="LysM domain-containing protein" evidence="4">
    <location>
        <begin position="26"/>
        <end position="207"/>
    </location>
</feature>
<dbReference type="Gene3D" id="3.10.350.10">
    <property type="entry name" value="LysM domain"/>
    <property type="match status" value="1"/>
</dbReference>
<evidence type="ECO:0000256" key="3">
    <source>
        <dbReference type="SAM" id="MobiDB-lite"/>
    </source>
</evidence>
<evidence type="ECO:0000256" key="1">
    <source>
        <dbReference type="ARBA" id="ARBA00022669"/>
    </source>
</evidence>
<evidence type="ECO:0008006" key="7">
    <source>
        <dbReference type="Google" id="ProtNLM"/>
    </source>
</evidence>
<feature type="signal peptide" evidence="4">
    <location>
        <begin position="1"/>
        <end position="25"/>
    </location>
</feature>
<protein>
    <recommendedName>
        <fullName evidence="7">LysM domain-containing protein</fullName>
    </recommendedName>
</protein>
<evidence type="ECO:0000313" key="5">
    <source>
        <dbReference type="EMBL" id="KAH7127977.1"/>
    </source>
</evidence>
<comment type="similarity">
    <text evidence="2">Belongs to the secreted LysM effector family.</text>
</comment>
<dbReference type="SUPFAM" id="SSF57016">
    <property type="entry name" value="Plant lectins/antimicrobial peptides"/>
    <property type="match status" value="1"/>
</dbReference>
<name>A0A9P9DZR3_9HYPO</name>
<proteinExistence type="inferred from homology"/>
<dbReference type="InterPro" id="IPR036861">
    <property type="entry name" value="Endochitinase-like_sf"/>
</dbReference>
<dbReference type="EMBL" id="JAGMUU010000022">
    <property type="protein sequence ID" value="KAH7127977.1"/>
    <property type="molecule type" value="Genomic_DNA"/>
</dbReference>
<keyword evidence="6" id="KW-1185">Reference proteome</keyword>
<dbReference type="GO" id="GO:0008061">
    <property type="term" value="F:chitin binding"/>
    <property type="evidence" value="ECO:0007669"/>
    <property type="project" value="UniProtKB-KW"/>
</dbReference>
<dbReference type="OrthoDB" id="73875at2759"/>
<gene>
    <name evidence="5" type="ORF">B0J13DRAFT_530657</name>
</gene>
<dbReference type="AlphaFoldDB" id="A0A9P9DZR3"/>
<organism evidence="5 6">
    <name type="scientific">Dactylonectria estremocensis</name>
    <dbReference type="NCBI Taxonomy" id="1079267"/>
    <lineage>
        <taxon>Eukaryota</taxon>
        <taxon>Fungi</taxon>
        <taxon>Dikarya</taxon>
        <taxon>Ascomycota</taxon>
        <taxon>Pezizomycotina</taxon>
        <taxon>Sordariomycetes</taxon>
        <taxon>Hypocreomycetidae</taxon>
        <taxon>Hypocreales</taxon>
        <taxon>Nectriaceae</taxon>
        <taxon>Dactylonectria</taxon>
    </lineage>
</organism>
<accession>A0A9P9DZR3</accession>
<sequence length="207" mass="22485">MAPPFWPRRILSVGLGLVSITHVLNHTSFAGQYEAWLLEVAVADESDTTISALVTEADEAEEDEYVCSKTKEHKIGCCGALDDMGAEVCGLGPDFCGDGCFSTCDYKSECDLGWGIEWFNATDCPLSVCCSDYGFCGTCDMIVSLFGTFSLEEFIEWNPSVYSDCSGIKQDTWYCVGKPDTPTTRTESVPATTTAEEMPSQTGISED</sequence>
<keyword evidence="4" id="KW-0732">Signal</keyword>
<keyword evidence="1" id="KW-0147">Chitin-binding</keyword>